<feature type="transmembrane region" description="Helical" evidence="7">
    <location>
        <begin position="214"/>
        <end position="232"/>
    </location>
</feature>
<keyword evidence="10" id="KW-1185">Reference proteome</keyword>
<dbReference type="InterPro" id="IPR001958">
    <property type="entry name" value="Tet-R_TetA/multi-R_MdtG-like"/>
</dbReference>
<dbReference type="PRINTS" id="PR01035">
    <property type="entry name" value="TCRTETA"/>
</dbReference>
<evidence type="ECO:0000256" key="5">
    <source>
        <dbReference type="ARBA" id="ARBA00022989"/>
    </source>
</evidence>
<reference evidence="9 10" key="1">
    <citation type="submission" date="2016-03" db="EMBL/GenBank/DDBJ databases">
        <title>Draft genome sequence of Paenibacillus glacialis DSM 22343.</title>
        <authorList>
            <person name="Shin S.-K."/>
            <person name="Yi H."/>
        </authorList>
    </citation>
    <scope>NUCLEOTIDE SEQUENCE [LARGE SCALE GENOMIC DNA]</scope>
    <source>
        <strain evidence="9 10">DSM 22343</strain>
    </source>
</reference>
<keyword evidence="6 7" id="KW-0472">Membrane</keyword>
<keyword evidence="2" id="KW-0813">Transport</keyword>
<keyword evidence="5 7" id="KW-1133">Transmembrane helix</keyword>
<dbReference type="OrthoDB" id="9793283at2"/>
<dbReference type="PANTHER" id="PTHR43124:SF3">
    <property type="entry name" value="CHLORAMPHENICOL EFFLUX PUMP RV0191"/>
    <property type="match status" value="1"/>
</dbReference>
<dbReference type="Gene3D" id="1.20.1250.20">
    <property type="entry name" value="MFS general substrate transporter like domains"/>
    <property type="match status" value="1"/>
</dbReference>
<evidence type="ECO:0000313" key="10">
    <source>
        <dbReference type="Proteomes" id="UP000076967"/>
    </source>
</evidence>
<feature type="transmembrane region" description="Helical" evidence="7">
    <location>
        <begin position="77"/>
        <end position="99"/>
    </location>
</feature>
<feature type="transmembrane region" description="Helical" evidence="7">
    <location>
        <begin position="252"/>
        <end position="271"/>
    </location>
</feature>
<evidence type="ECO:0000256" key="1">
    <source>
        <dbReference type="ARBA" id="ARBA00004651"/>
    </source>
</evidence>
<dbReference type="EMBL" id="LVJH01000026">
    <property type="protein sequence ID" value="OAB41900.1"/>
    <property type="molecule type" value="Genomic_DNA"/>
</dbReference>
<keyword evidence="3" id="KW-1003">Cell membrane</keyword>
<name>A0A168KEB5_9BACL</name>
<feature type="transmembrane region" description="Helical" evidence="7">
    <location>
        <begin position="163"/>
        <end position="183"/>
    </location>
</feature>
<accession>A0A168KEB5</accession>
<feature type="transmembrane region" description="Helical" evidence="7">
    <location>
        <begin position="45"/>
        <end position="68"/>
    </location>
</feature>
<gene>
    <name evidence="9" type="ORF">PGLA_15010</name>
</gene>
<evidence type="ECO:0000256" key="7">
    <source>
        <dbReference type="SAM" id="Phobius"/>
    </source>
</evidence>
<feature type="transmembrane region" description="Helical" evidence="7">
    <location>
        <begin position="105"/>
        <end position="123"/>
    </location>
</feature>
<dbReference type="RefSeq" id="WP_068534102.1">
    <property type="nucleotide sequence ID" value="NZ_LVJH01000026.1"/>
</dbReference>
<evidence type="ECO:0000256" key="2">
    <source>
        <dbReference type="ARBA" id="ARBA00022448"/>
    </source>
</evidence>
<keyword evidence="4 7" id="KW-0812">Transmembrane</keyword>
<feature type="transmembrane region" description="Helical" evidence="7">
    <location>
        <begin position="369"/>
        <end position="388"/>
    </location>
</feature>
<organism evidence="9 10">
    <name type="scientific">Paenibacillus glacialis</name>
    <dbReference type="NCBI Taxonomy" id="494026"/>
    <lineage>
        <taxon>Bacteria</taxon>
        <taxon>Bacillati</taxon>
        <taxon>Bacillota</taxon>
        <taxon>Bacilli</taxon>
        <taxon>Bacillales</taxon>
        <taxon>Paenibacillaceae</taxon>
        <taxon>Paenibacillus</taxon>
    </lineage>
</organism>
<protein>
    <submittedName>
        <fullName evidence="9">Multidrug MFS transporter</fullName>
    </submittedName>
</protein>
<dbReference type="SUPFAM" id="SSF103473">
    <property type="entry name" value="MFS general substrate transporter"/>
    <property type="match status" value="1"/>
</dbReference>
<dbReference type="PROSITE" id="PS50850">
    <property type="entry name" value="MFS"/>
    <property type="match status" value="1"/>
</dbReference>
<dbReference type="Proteomes" id="UP000076967">
    <property type="component" value="Unassembled WGS sequence"/>
</dbReference>
<feature type="transmembrane region" description="Helical" evidence="7">
    <location>
        <begin position="135"/>
        <end position="157"/>
    </location>
</feature>
<evidence type="ECO:0000256" key="4">
    <source>
        <dbReference type="ARBA" id="ARBA00022692"/>
    </source>
</evidence>
<evidence type="ECO:0000256" key="3">
    <source>
        <dbReference type="ARBA" id="ARBA00022475"/>
    </source>
</evidence>
<dbReference type="GO" id="GO:0005886">
    <property type="term" value="C:plasma membrane"/>
    <property type="evidence" value="ECO:0007669"/>
    <property type="project" value="UniProtKB-SubCell"/>
</dbReference>
<dbReference type="GO" id="GO:0022857">
    <property type="term" value="F:transmembrane transporter activity"/>
    <property type="evidence" value="ECO:0007669"/>
    <property type="project" value="InterPro"/>
</dbReference>
<feature type="transmembrane region" description="Helical" evidence="7">
    <location>
        <begin position="283"/>
        <end position="301"/>
    </location>
</feature>
<dbReference type="InterPro" id="IPR050189">
    <property type="entry name" value="MFS_Efflux_Transporters"/>
</dbReference>
<dbReference type="CDD" id="cd17325">
    <property type="entry name" value="MFS_MdtG_SLC18_like"/>
    <property type="match status" value="1"/>
</dbReference>
<feature type="domain" description="Major facilitator superfamily (MFS) profile" evidence="8">
    <location>
        <begin position="10"/>
        <end position="393"/>
    </location>
</feature>
<dbReference type="InterPro" id="IPR020846">
    <property type="entry name" value="MFS_dom"/>
</dbReference>
<evidence type="ECO:0000259" key="8">
    <source>
        <dbReference type="PROSITE" id="PS50850"/>
    </source>
</evidence>
<dbReference type="InterPro" id="IPR011701">
    <property type="entry name" value="MFS"/>
</dbReference>
<dbReference type="STRING" id="494026.PGLA_15010"/>
<evidence type="ECO:0000313" key="9">
    <source>
        <dbReference type="EMBL" id="OAB41900.1"/>
    </source>
</evidence>
<dbReference type="PANTHER" id="PTHR43124">
    <property type="entry name" value="PURINE EFFLUX PUMP PBUE"/>
    <property type="match status" value="1"/>
</dbReference>
<feature type="transmembrane region" description="Helical" evidence="7">
    <location>
        <begin position="346"/>
        <end position="363"/>
    </location>
</feature>
<dbReference type="InterPro" id="IPR036259">
    <property type="entry name" value="MFS_trans_sf"/>
</dbReference>
<feature type="transmembrane region" description="Helical" evidence="7">
    <location>
        <begin position="12"/>
        <end position="33"/>
    </location>
</feature>
<proteinExistence type="predicted"/>
<dbReference type="AlphaFoldDB" id="A0A168KEB5"/>
<comment type="caution">
    <text evidence="9">The sequence shown here is derived from an EMBL/GenBank/DDBJ whole genome shotgun (WGS) entry which is preliminary data.</text>
</comment>
<sequence length="402" mass="43692">MRIFTKEKISLIVILINLFIAFVGVGLAAPIMPSLAKEMHLSGQVMGYMISAFAFAMLLVSPIAGIWVDTIGRKKMIVLGLFLFSFSELLFATGNQVWVLFLSRILGGIGDALIMPAVTAFIADSTSLEERAKVMGYQAAAISLGFIIGPGLGGFIAELGIRAPFFFAAGFALVTAIISLLVLQEPLTKEQLAKNRKSKMKVSFFLEIKKSFHLLYLVPLIIVFVLSFGLSAYEMMFSLFVDSKFGFTAKDIATIITVGSISGVVAQLLFFDKLVNKFGEKKLIHYMIIVAAIFIVASVFVSRYWSIMAVSSVVFFACDLLRPAVTTLLSKLAGEEQGFVAGMNSMYTSLGIIIGLALGGILFDVNINLPYIFAAVVLFAAFVMSVMWKSKARESISTGLNN</sequence>
<dbReference type="Pfam" id="PF07690">
    <property type="entry name" value="MFS_1"/>
    <property type="match status" value="1"/>
</dbReference>
<comment type="subcellular location">
    <subcellularLocation>
        <location evidence="1">Cell membrane</location>
        <topology evidence="1">Multi-pass membrane protein</topology>
    </subcellularLocation>
</comment>
<evidence type="ECO:0000256" key="6">
    <source>
        <dbReference type="ARBA" id="ARBA00023136"/>
    </source>
</evidence>